<evidence type="ECO:0000256" key="2">
    <source>
        <dbReference type="SAM" id="MobiDB-lite"/>
    </source>
</evidence>
<dbReference type="CDD" id="cd03032">
    <property type="entry name" value="ArsC_Spx"/>
    <property type="match status" value="1"/>
</dbReference>
<organism evidence="3 4">
    <name type="scientific">Mycoplasma amphoriforme A39</name>
    <dbReference type="NCBI Taxonomy" id="572419"/>
    <lineage>
        <taxon>Bacteria</taxon>
        <taxon>Bacillati</taxon>
        <taxon>Mycoplasmatota</taxon>
        <taxon>Mollicutes</taxon>
        <taxon>Mycoplasmataceae</taxon>
        <taxon>Mycoplasma</taxon>
    </lineage>
</organism>
<dbReference type="PANTHER" id="PTHR30041:SF7">
    <property type="entry name" value="GLOBAL TRANSCRIPTIONAL REGULATOR SPX"/>
    <property type="match status" value="1"/>
</dbReference>
<gene>
    <name evidence="3" type="ORF">MAMA39_04160</name>
</gene>
<evidence type="ECO:0000256" key="1">
    <source>
        <dbReference type="PROSITE-ProRule" id="PRU01282"/>
    </source>
</evidence>
<proteinExistence type="inferred from homology"/>
<dbReference type="InterPro" id="IPR006660">
    <property type="entry name" value="Arsenate_reductase-like"/>
</dbReference>
<dbReference type="EMBL" id="HG937516">
    <property type="protein sequence ID" value="CDN40536.1"/>
    <property type="molecule type" value="Genomic_DNA"/>
</dbReference>
<dbReference type="AlphaFoldDB" id="A0A292IIV8"/>
<dbReference type="KEGG" id="mamp:MAMA39_04160"/>
<dbReference type="RefSeq" id="WP_343251156.1">
    <property type="nucleotide sequence ID" value="NZ_HG937516.1"/>
</dbReference>
<sequence length="199" mass="22700">MDNKIDISHEVTPEEKEADAGKTLLLITASCSSCVRAKKFFTDNNIPFVEENFYSEPITEKHFKDILSLTENGVYDIISQRSKFLSTNKINIDELKVSELISLIQEHPSIVKRPIILQYDRSGLPKRLMIGYNRQDIKVFCRPIKDIEVHLSDLPSDDCTDGHHTHELYGDPVEHTINIDPIEPSEPTPSSKPQKTKKI</sequence>
<dbReference type="PROSITE" id="PS51353">
    <property type="entry name" value="ARSC"/>
    <property type="match status" value="1"/>
</dbReference>
<dbReference type="SUPFAM" id="SSF52833">
    <property type="entry name" value="Thioredoxin-like"/>
    <property type="match status" value="1"/>
</dbReference>
<feature type="region of interest" description="Disordered" evidence="2">
    <location>
        <begin position="162"/>
        <end position="199"/>
    </location>
</feature>
<protein>
    <submittedName>
        <fullName evidence="3">Uncharacterized protein</fullName>
    </submittedName>
</protein>
<evidence type="ECO:0000313" key="4">
    <source>
        <dbReference type="Proteomes" id="UP000261764"/>
    </source>
</evidence>
<dbReference type="Pfam" id="PF03960">
    <property type="entry name" value="ArsC"/>
    <property type="match status" value="1"/>
</dbReference>
<dbReference type="PANTHER" id="PTHR30041">
    <property type="entry name" value="ARSENATE REDUCTASE"/>
    <property type="match status" value="1"/>
</dbReference>
<accession>A0A292IIV8</accession>
<dbReference type="InterPro" id="IPR006504">
    <property type="entry name" value="Tscrpt_reg_Spx/MgsR"/>
</dbReference>
<keyword evidence="4" id="KW-1185">Reference proteome</keyword>
<name>A0A292IIV8_9MOLU</name>
<dbReference type="Proteomes" id="UP000261764">
    <property type="component" value="Chromosome I"/>
</dbReference>
<feature type="compositionally biased region" description="Basic and acidic residues" evidence="2">
    <location>
        <begin position="162"/>
        <end position="174"/>
    </location>
</feature>
<dbReference type="NCBIfam" id="TIGR01617">
    <property type="entry name" value="arsC_related"/>
    <property type="match status" value="1"/>
</dbReference>
<evidence type="ECO:0000313" key="3">
    <source>
        <dbReference type="EMBL" id="CDN40536.1"/>
    </source>
</evidence>
<comment type="similarity">
    <text evidence="1">Belongs to the ArsC family.</text>
</comment>
<dbReference type="InterPro" id="IPR036249">
    <property type="entry name" value="Thioredoxin-like_sf"/>
</dbReference>
<reference evidence="3 4" key="1">
    <citation type="journal article" date="2015" name="Clin. Infect. Dis.">
        <title>Genomic Investigations unmask Mycoplasma amphoriforme, a new respiratory pathogen.</title>
        <authorList>
            <person name="Gillespie S.H."/>
            <person name="Ling C.L."/>
            <person name="Oravcova K."/>
            <person name="Pinheiro M."/>
            <person name="Wells L."/>
            <person name="Bryant J.M."/>
            <person name="McHugh T.D."/>
            <person name="Bebear C."/>
            <person name="Webster D."/>
            <person name="Harris S.R."/>
            <person name="Seth-Smith H.M."/>
            <person name="Thomson N.R."/>
        </authorList>
    </citation>
    <scope>NUCLEOTIDE SEQUENCE [LARGE SCALE GENOMIC DNA]</scope>
    <source>
        <strain evidence="3 4">A39</strain>
    </source>
</reference>
<dbReference type="Gene3D" id="3.40.30.10">
    <property type="entry name" value="Glutaredoxin"/>
    <property type="match status" value="1"/>
</dbReference>